<protein>
    <submittedName>
        <fullName evidence="2">Neurochondrin-domain-containing protein</fullName>
    </submittedName>
</protein>
<dbReference type="OrthoDB" id="8962942at2759"/>
<keyword evidence="3" id="KW-1185">Reference proteome</keyword>
<dbReference type="PANTHER" id="PTHR13109:SF7">
    <property type="entry name" value="NEUROCHONDRIN"/>
    <property type="match status" value="1"/>
</dbReference>
<proteinExistence type="predicted"/>
<evidence type="ECO:0000313" key="3">
    <source>
        <dbReference type="Proteomes" id="UP000887226"/>
    </source>
</evidence>
<reference evidence="2" key="1">
    <citation type="journal article" date="2021" name="IMA Fungus">
        <title>Genomic characterization of three marine fungi, including Emericellopsis atlantica sp. nov. with signatures of a generalist lifestyle and marine biomass degradation.</title>
        <authorList>
            <person name="Hagestad O.C."/>
            <person name="Hou L."/>
            <person name="Andersen J.H."/>
            <person name="Hansen E.H."/>
            <person name="Altermark B."/>
            <person name="Li C."/>
            <person name="Kuhnert E."/>
            <person name="Cox R.J."/>
            <person name="Crous P.W."/>
            <person name="Spatafora J.W."/>
            <person name="Lail K."/>
            <person name="Amirebrahimi M."/>
            <person name="Lipzen A."/>
            <person name="Pangilinan J."/>
            <person name="Andreopoulos W."/>
            <person name="Hayes R.D."/>
            <person name="Ng V."/>
            <person name="Grigoriev I.V."/>
            <person name="Jackson S.A."/>
            <person name="Sutton T.D.S."/>
            <person name="Dobson A.D.W."/>
            <person name="Rama T."/>
        </authorList>
    </citation>
    <scope>NUCLEOTIDE SEQUENCE</scope>
    <source>
        <strain evidence="2">TRa3180A</strain>
    </source>
</reference>
<dbReference type="Pfam" id="PF05536">
    <property type="entry name" value="Neurochondrin"/>
    <property type="match status" value="1"/>
</dbReference>
<dbReference type="Proteomes" id="UP000887226">
    <property type="component" value="Unassembled WGS sequence"/>
</dbReference>
<comment type="caution">
    <text evidence="2">The sequence shown here is derived from an EMBL/GenBank/DDBJ whole genome shotgun (WGS) entry which is preliminary data.</text>
</comment>
<dbReference type="InterPro" id="IPR008709">
    <property type="entry name" value="Neurochondrin"/>
</dbReference>
<dbReference type="InterPro" id="IPR016024">
    <property type="entry name" value="ARM-type_fold"/>
</dbReference>
<feature type="region of interest" description="Disordered" evidence="1">
    <location>
        <begin position="1"/>
        <end position="20"/>
    </location>
</feature>
<dbReference type="PANTHER" id="PTHR13109">
    <property type="entry name" value="NEUROCHONDRIN"/>
    <property type="match status" value="1"/>
</dbReference>
<dbReference type="EMBL" id="MU253795">
    <property type="protein sequence ID" value="KAG9246692.1"/>
    <property type="molecule type" value="Genomic_DNA"/>
</dbReference>
<evidence type="ECO:0000256" key="1">
    <source>
        <dbReference type="SAM" id="MobiDB-lite"/>
    </source>
</evidence>
<sequence length="658" mass="72194">MMASIIPAVPSSDGSNTGSLTDASQTYGEIQRLLKAKDDTSRFVGLALLKSVLDNGQLVNDPVKVRTLWESLSPKFFDRLLRARSTKVQHLEANAMVDVAVSVLHTFSTMLPEASRKEKRLVGRVSPLLKALIESPPETRKLILQTLLTISSQPEGASEILSTDDTSQLVEIAAWNSLALDVLRYTWTNAATLCGKADAVKKQVDRTVPELLRVFNDTDAVTLVSFCGSLLADLDPKVLSSNPKWLEPLVSVLRRIIASRPTSAGRAAYTQLAAIILQHYPLNGSQLLFNDDYSLHQDSKPFSYLFVNLLLIDLRSSFPTLLEQLNDGKYPEISRRLAGAFDVLSGFIGCLVKSLDDETNSVKFSIPPDLLLKLRKDIAETMSLTIEYLRDRWDASIAGTSGLHPSARTGTSVTSEGARLTITWESKKDSITGDPLILAAIRCLAIWIREDENENLRNESSGLMDMFVELYKMSDPSSLDFRYPILLALEGMMTTEDGVENFLGQEGWQAVGQDLQALLRCILNSEHGSSSHTTLSDAARGLEIVRVLLAVVDSPSTDTNENWMAAIGITTSMKPPSKDSPPIVIELQIAMVQISTALLSKAAGGMKKRGVTSIPALSGLTRQLQKVVGCMENTLDAEEFTEQLDDVELDLENLRLSR</sequence>
<evidence type="ECO:0000313" key="2">
    <source>
        <dbReference type="EMBL" id="KAG9246692.1"/>
    </source>
</evidence>
<gene>
    <name evidence="2" type="ORF">BJ878DRAFT_262835</name>
</gene>
<dbReference type="AlphaFoldDB" id="A0A9P7Z7U2"/>
<name>A0A9P7Z7U2_9HELO</name>
<organism evidence="2 3">
    <name type="scientific">Calycina marina</name>
    <dbReference type="NCBI Taxonomy" id="1763456"/>
    <lineage>
        <taxon>Eukaryota</taxon>
        <taxon>Fungi</taxon>
        <taxon>Dikarya</taxon>
        <taxon>Ascomycota</taxon>
        <taxon>Pezizomycotina</taxon>
        <taxon>Leotiomycetes</taxon>
        <taxon>Helotiales</taxon>
        <taxon>Pezizellaceae</taxon>
        <taxon>Calycina</taxon>
    </lineage>
</organism>
<dbReference type="SUPFAM" id="SSF48371">
    <property type="entry name" value="ARM repeat"/>
    <property type="match status" value="1"/>
</dbReference>
<accession>A0A9P7Z7U2</accession>